<gene>
    <name evidence="4" type="primary">LOC125386851</name>
</gene>
<organism evidence="3 4">
    <name type="scientific">Bombus terrestris</name>
    <name type="common">Buff-tailed bumblebee</name>
    <name type="synonym">Apis terrestris</name>
    <dbReference type="NCBI Taxonomy" id="30195"/>
    <lineage>
        <taxon>Eukaryota</taxon>
        <taxon>Metazoa</taxon>
        <taxon>Ecdysozoa</taxon>
        <taxon>Arthropoda</taxon>
        <taxon>Hexapoda</taxon>
        <taxon>Insecta</taxon>
        <taxon>Pterygota</taxon>
        <taxon>Neoptera</taxon>
        <taxon>Endopterygota</taxon>
        <taxon>Hymenoptera</taxon>
        <taxon>Apocrita</taxon>
        <taxon>Aculeata</taxon>
        <taxon>Apoidea</taxon>
        <taxon>Anthophila</taxon>
        <taxon>Apidae</taxon>
        <taxon>Bombus</taxon>
        <taxon>Bombus</taxon>
    </lineage>
</organism>
<dbReference type="Pfam" id="PF00098">
    <property type="entry name" value="zf-CCHC"/>
    <property type="match status" value="1"/>
</dbReference>
<feature type="region of interest" description="Disordered" evidence="1">
    <location>
        <begin position="1"/>
        <end position="41"/>
    </location>
</feature>
<dbReference type="RefSeq" id="XP_048269977.1">
    <property type="nucleotide sequence ID" value="XM_048414020.1"/>
</dbReference>
<proteinExistence type="predicted"/>
<evidence type="ECO:0000259" key="2">
    <source>
        <dbReference type="Pfam" id="PF00098"/>
    </source>
</evidence>
<feature type="compositionally biased region" description="Basic residues" evidence="1">
    <location>
        <begin position="1"/>
        <end position="15"/>
    </location>
</feature>
<evidence type="ECO:0000256" key="1">
    <source>
        <dbReference type="SAM" id="MobiDB-lite"/>
    </source>
</evidence>
<dbReference type="GeneID" id="125386851"/>
<feature type="domain" description="CCHC-type" evidence="2">
    <location>
        <begin position="288"/>
        <end position="300"/>
    </location>
</feature>
<dbReference type="InterPro" id="IPR001878">
    <property type="entry name" value="Znf_CCHC"/>
</dbReference>
<accession>A0A9C6SWF5</accession>
<name>A0A9C6SWF5_BOMTE</name>
<evidence type="ECO:0000313" key="3">
    <source>
        <dbReference type="Proteomes" id="UP000835206"/>
    </source>
</evidence>
<dbReference type="KEGG" id="bter:125386851"/>
<sequence>MNSTKKTAKSKKKYHCVPAASAPKTIFDPKSNNDDKAKDNNEQRQTMLLAKDAIRYIPILNGEDDIGVEDFIKEVHSIQMCCSEKELLLKAIKIDKIVGRAAQSIRNVPIENYINLYDTLRSNIVLEATSDEYEEQLRDLKQGRYESVQNFSIRFRCILNKLIYAITSENPQLITRRIMIEATMRKVSRIYLKGLKNDIGRILSASKLDSLNETEKKAVDIERYLREEEQEWRTGTLPTVTYNQQFSNRLMQTSSRPLATTRNYNPVNKCVSSFSNTERVPFAKRQAKCFKCGELGHVARILCRP</sequence>
<evidence type="ECO:0000313" key="4">
    <source>
        <dbReference type="RefSeq" id="XP_048269977.1"/>
    </source>
</evidence>
<keyword evidence="3" id="KW-1185">Reference proteome</keyword>
<dbReference type="AlphaFoldDB" id="A0A9C6SWF5"/>
<feature type="compositionally biased region" description="Basic and acidic residues" evidence="1">
    <location>
        <begin position="31"/>
        <end position="41"/>
    </location>
</feature>
<reference evidence="4" key="1">
    <citation type="submission" date="2025-08" db="UniProtKB">
        <authorList>
            <consortium name="RefSeq"/>
        </authorList>
    </citation>
    <scope>IDENTIFICATION</scope>
</reference>
<dbReference type="OrthoDB" id="7615031at2759"/>
<dbReference type="GO" id="GO:0008270">
    <property type="term" value="F:zinc ion binding"/>
    <property type="evidence" value="ECO:0007669"/>
    <property type="project" value="InterPro"/>
</dbReference>
<dbReference type="Proteomes" id="UP000835206">
    <property type="component" value="Chromosome 18"/>
</dbReference>
<protein>
    <submittedName>
        <fullName evidence="4">Uncharacterized protein LOC125386851</fullName>
    </submittedName>
</protein>
<dbReference type="GO" id="GO:0003676">
    <property type="term" value="F:nucleic acid binding"/>
    <property type="evidence" value="ECO:0007669"/>
    <property type="project" value="InterPro"/>
</dbReference>